<evidence type="ECO:0000313" key="3">
    <source>
        <dbReference type="Proteomes" id="UP000238442"/>
    </source>
</evidence>
<dbReference type="OrthoDB" id="1411114at2"/>
<evidence type="ECO:0008006" key="4">
    <source>
        <dbReference type="Google" id="ProtNLM"/>
    </source>
</evidence>
<sequence>MKRLLLIFGFILASCSYAFAQQQYTVDGETYSLKTEVDGTIELLWNTIGEDYRYFIKKGNDIAELKNTRNDNGYSEEYKDVLRLFTKDSPGDIDKTKLTLASLRNYFRNYNKRVDPAYNDSTESIALKLRLGPFAGISNAIFTDNPTNASLLVVGADLELIDEVKLRRHSVVLRFKQTFENSDYKYNASQFSLNYRFKFVKSSTVDVFVNGKFVAYTHSSRDDLPNQNFGMPGEPEFFSKSGGDLSAPATFGLGADIALGNGQLFITYNDIVGLGVDSNGEFPIDLTVGYKFGL</sequence>
<dbReference type="PROSITE" id="PS51257">
    <property type="entry name" value="PROKAR_LIPOPROTEIN"/>
    <property type="match status" value="1"/>
</dbReference>
<organism evidence="2 3">
    <name type="scientific">Pukyongia salina</name>
    <dbReference type="NCBI Taxonomy" id="2094025"/>
    <lineage>
        <taxon>Bacteria</taxon>
        <taxon>Pseudomonadati</taxon>
        <taxon>Bacteroidota</taxon>
        <taxon>Flavobacteriia</taxon>
        <taxon>Flavobacteriales</taxon>
        <taxon>Flavobacteriaceae</taxon>
        <taxon>Pukyongia</taxon>
    </lineage>
</organism>
<keyword evidence="1" id="KW-0732">Signal</keyword>
<evidence type="ECO:0000256" key="1">
    <source>
        <dbReference type="SAM" id="SignalP"/>
    </source>
</evidence>
<dbReference type="KEGG" id="aue:C5O00_07145"/>
<evidence type="ECO:0000313" key="2">
    <source>
        <dbReference type="EMBL" id="AVI50963.1"/>
    </source>
</evidence>
<name>A0A2S0HXR1_9FLAO</name>
<gene>
    <name evidence="2" type="ORF">C5O00_07145</name>
</gene>
<dbReference type="AlphaFoldDB" id="A0A2S0HXR1"/>
<dbReference type="RefSeq" id="WP_105216189.1">
    <property type="nucleotide sequence ID" value="NZ_CP027062.1"/>
</dbReference>
<feature type="signal peptide" evidence="1">
    <location>
        <begin position="1"/>
        <end position="20"/>
    </location>
</feature>
<keyword evidence="3" id="KW-1185">Reference proteome</keyword>
<protein>
    <recommendedName>
        <fullName evidence="4">Outer membrane protein beta-barrel domain-containing protein</fullName>
    </recommendedName>
</protein>
<proteinExistence type="predicted"/>
<feature type="chain" id="PRO_5015490490" description="Outer membrane protein beta-barrel domain-containing protein" evidence="1">
    <location>
        <begin position="21"/>
        <end position="294"/>
    </location>
</feature>
<dbReference type="EMBL" id="CP027062">
    <property type="protein sequence ID" value="AVI50963.1"/>
    <property type="molecule type" value="Genomic_DNA"/>
</dbReference>
<dbReference type="Proteomes" id="UP000238442">
    <property type="component" value="Chromosome"/>
</dbReference>
<accession>A0A2S0HXR1</accession>
<reference evidence="2 3" key="1">
    <citation type="submission" date="2018-02" db="EMBL/GenBank/DDBJ databases">
        <title>Genomic analysis of the strain RR4-38 isolated from a seawater recirculating aquaculture system.</title>
        <authorList>
            <person name="Kim Y.-S."/>
            <person name="Jang Y.H."/>
            <person name="Kim K.-H."/>
        </authorList>
    </citation>
    <scope>NUCLEOTIDE SEQUENCE [LARGE SCALE GENOMIC DNA]</scope>
    <source>
        <strain evidence="2 3">RR4-38</strain>
    </source>
</reference>